<dbReference type="EMBL" id="LUUK01000085">
    <property type="protein sequence ID" value="OAI21999.1"/>
    <property type="molecule type" value="Genomic_DNA"/>
</dbReference>
<keyword evidence="3" id="KW-1185">Reference proteome</keyword>
<evidence type="ECO:0008006" key="4">
    <source>
        <dbReference type="Google" id="ProtNLM"/>
    </source>
</evidence>
<proteinExistence type="predicted"/>
<evidence type="ECO:0000313" key="2">
    <source>
        <dbReference type="EMBL" id="OAI21999.1"/>
    </source>
</evidence>
<dbReference type="RefSeq" id="WP_064026677.1">
    <property type="nucleotide sequence ID" value="NZ_LUUK01000085.1"/>
</dbReference>
<reference evidence="3" key="1">
    <citation type="submission" date="2016-03" db="EMBL/GenBank/DDBJ databases">
        <authorList>
            <person name="Heylen K."/>
            <person name="De Vos P."/>
            <person name="Vekeman B."/>
        </authorList>
    </citation>
    <scope>NUCLEOTIDE SEQUENCE [LARGE SCALE GENOMIC DNA]</scope>
    <source>
        <strain evidence="3">R-45383</strain>
    </source>
</reference>
<dbReference type="STRING" id="702114.A1355_22835"/>
<dbReference type="Proteomes" id="UP000077628">
    <property type="component" value="Unassembled WGS sequence"/>
</dbReference>
<gene>
    <name evidence="2" type="ORF">A1355_22835</name>
</gene>
<feature type="transmembrane region" description="Helical" evidence="1">
    <location>
        <begin position="250"/>
        <end position="271"/>
    </location>
</feature>
<keyword evidence="1" id="KW-0472">Membrane</keyword>
<accession>A0A177NXT8</accession>
<keyword evidence="1" id="KW-0812">Transmembrane</keyword>
<dbReference type="AlphaFoldDB" id="A0A177NXT8"/>
<organism evidence="2 3">
    <name type="scientific">Methylomonas koyamae</name>
    <dbReference type="NCBI Taxonomy" id="702114"/>
    <lineage>
        <taxon>Bacteria</taxon>
        <taxon>Pseudomonadati</taxon>
        <taxon>Pseudomonadota</taxon>
        <taxon>Gammaproteobacteria</taxon>
        <taxon>Methylococcales</taxon>
        <taxon>Methylococcaceae</taxon>
        <taxon>Methylomonas</taxon>
    </lineage>
</organism>
<protein>
    <recommendedName>
        <fullName evidence="4">DNRLRE domain-containing protein</fullName>
    </recommendedName>
</protein>
<dbReference type="NCBIfam" id="NF033679">
    <property type="entry name" value="DNRLRE_dom"/>
    <property type="match status" value="1"/>
</dbReference>
<keyword evidence="1" id="KW-1133">Transmembrane helix</keyword>
<sequence length="295" mass="30903">MQCHSTRRRAPPGLAFAVLGFALAGLPVAGVGAATITLGAGKVSTIFENQPTHSIGKGPAVFIGGDADGSPRRGLIDFNIAANLPATAVITGVELTLYLADVAGAGGSEDATPRTIELHRLTGNWAHGPTALGVTQIEGTDQGFPAIPPSPTWLDRRYLQNQPWATPGGDFQPLTSASTLVGQAIGAAYTWASTPELVADVQAMLNAPSTNNGWVLLNADEWSPDTYRVFYSQAWDDTALRPQLKISYELAAVPLPAAVWLFGVGLLGLVGTLRPSTSSGRTVFKGRVNNSEMKS</sequence>
<evidence type="ECO:0000313" key="3">
    <source>
        <dbReference type="Proteomes" id="UP000077628"/>
    </source>
</evidence>
<evidence type="ECO:0000256" key="1">
    <source>
        <dbReference type="SAM" id="Phobius"/>
    </source>
</evidence>
<comment type="caution">
    <text evidence="2">The sequence shown here is derived from an EMBL/GenBank/DDBJ whole genome shotgun (WGS) entry which is preliminary data.</text>
</comment>
<name>A0A177NXT8_9GAMM</name>